<comment type="subunit">
    <text evidence="9 10">Homodimer.</text>
</comment>
<dbReference type="NCBIfam" id="TIGR00419">
    <property type="entry name" value="tim"/>
    <property type="match status" value="1"/>
</dbReference>
<dbReference type="GO" id="GO:0005829">
    <property type="term" value="C:cytosol"/>
    <property type="evidence" value="ECO:0007669"/>
    <property type="project" value="TreeGrafter"/>
</dbReference>
<dbReference type="InterPro" id="IPR013785">
    <property type="entry name" value="Aldolase_TIM"/>
</dbReference>
<organism evidence="11 12">
    <name type="scientific">Aerococcus christensenii</name>
    <dbReference type="NCBI Taxonomy" id="87541"/>
    <lineage>
        <taxon>Bacteria</taxon>
        <taxon>Bacillati</taxon>
        <taxon>Bacillota</taxon>
        <taxon>Bacilli</taxon>
        <taxon>Lactobacillales</taxon>
        <taxon>Aerococcaceae</taxon>
        <taxon>Aerococcus</taxon>
    </lineage>
</organism>
<dbReference type="Gene3D" id="3.20.20.70">
    <property type="entry name" value="Aldolase class I"/>
    <property type="match status" value="1"/>
</dbReference>
<accession>A0A133XZS0</accession>
<dbReference type="InterPro" id="IPR020861">
    <property type="entry name" value="Triosephosphate_isomerase_AS"/>
</dbReference>
<dbReference type="InterPro" id="IPR035990">
    <property type="entry name" value="TIM_sf"/>
</dbReference>
<comment type="pathway">
    <text evidence="1 9 10">Carbohydrate degradation; glycolysis; D-glyceraldehyde 3-phosphate from glycerone phosphate: step 1/1.</text>
</comment>
<proteinExistence type="inferred from homology"/>
<dbReference type="Pfam" id="PF00121">
    <property type="entry name" value="TIM"/>
    <property type="match status" value="1"/>
</dbReference>
<name>A0A133XZS0_9LACT</name>
<dbReference type="RefSeq" id="WP_060936748.1">
    <property type="nucleotide sequence ID" value="NZ_JASOZP010000017.1"/>
</dbReference>
<evidence type="ECO:0000256" key="1">
    <source>
        <dbReference type="ARBA" id="ARBA00004680"/>
    </source>
</evidence>
<dbReference type="FunFam" id="3.20.20.70:FF:000016">
    <property type="entry name" value="Triosephosphate isomerase"/>
    <property type="match status" value="1"/>
</dbReference>
<dbReference type="UniPathway" id="UPA00138"/>
<comment type="similarity">
    <text evidence="2 9 10">Belongs to the triosephosphate isomerase family.</text>
</comment>
<feature type="binding site" evidence="9">
    <location>
        <position position="213"/>
    </location>
    <ligand>
        <name>substrate</name>
    </ligand>
</feature>
<comment type="catalytic activity">
    <reaction evidence="9 10">
        <text>D-glyceraldehyde 3-phosphate = dihydroxyacetone phosphate</text>
        <dbReference type="Rhea" id="RHEA:18585"/>
        <dbReference type="ChEBI" id="CHEBI:57642"/>
        <dbReference type="ChEBI" id="CHEBI:59776"/>
        <dbReference type="EC" id="5.3.1.1"/>
    </reaction>
</comment>
<protein>
    <recommendedName>
        <fullName evidence="4 9">Triosephosphate isomerase</fullName>
        <shortName evidence="9">TIM</shortName>
        <shortName evidence="9">TPI</shortName>
        <ecNumber evidence="3 9">5.3.1.1</ecNumber>
    </recommendedName>
    <alternativeName>
        <fullName evidence="9">Triose-phosphate isomerase</fullName>
    </alternativeName>
</protein>
<dbReference type="GO" id="GO:0046166">
    <property type="term" value="P:glyceraldehyde-3-phosphate biosynthetic process"/>
    <property type="evidence" value="ECO:0007669"/>
    <property type="project" value="TreeGrafter"/>
</dbReference>
<comment type="subcellular location">
    <subcellularLocation>
        <location evidence="9 10">Cytoplasm</location>
    </subcellularLocation>
</comment>
<evidence type="ECO:0000256" key="9">
    <source>
        <dbReference type="HAMAP-Rule" id="MF_00147"/>
    </source>
</evidence>
<dbReference type="Proteomes" id="UP000070422">
    <property type="component" value="Unassembled WGS sequence"/>
</dbReference>
<dbReference type="STRING" id="87541.AWM71_01035"/>
<reference evidence="11 12" key="1">
    <citation type="submission" date="2016-01" db="EMBL/GenBank/DDBJ databases">
        <authorList>
            <person name="Oliw E.H."/>
        </authorList>
    </citation>
    <scope>NUCLEOTIDE SEQUENCE [LARGE SCALE GENOMIC DNA]</scope>
    <source>
        <strain evidence="11 12">KA00635</strain>
    </source>
</reference>
<dbReference type="PROSITE" id="PS00171">
    <property type="entry name" value="TIM_1"/>
    <property type="match status" value="1"/>
</dbReference>
<feature type="active site" description="Electrophile" evidence="9">
    <location>
        <position position="95"/>
    </location>
</feature>
<evidence type="ECO:0000313" key="11">
    <source>
        <dbReference type="EMBL" id="KXB36423.1"/>
    </source>
</evidence>
<evidence type="ECO:0000256" key="4">
    <source>
        <dbReference type="ARBA" id="ARBA00019397"/>
    </source>
</evidence>
<evidence type="ECO:0000256" key="8">
    <source>
        <dbReference type="ARBA" id="ARBA00023235"/>
    </source>
</evidence>
<dbReference type="InterPro" id="IPR000652">
    <property type="entry name" value="Triosephosphate_isomerase"/>
</dbReference>
<sequence>MRQVLIAGNWKLNKLAGQAHDFAEELKQALAGNEKAEILVCPPSLYVQSLLADFKGTAVKVGAQNCFYENSGAYTGEVSPEALADLGTSYVVIGHSERRQIFGETDQEVAKKAAAIFANGMTPIICCGETLEQREEGVAKEWIAGQIKAALKELTEEQVAKAVLAYEPIWAIGTGKTASPEDAEEICALVRETVFEVAGQAAADSVRVLYGGSVKPANVKEILAQENIDGALVGGASLNVDDFMALIQAGE</sequence>
<evidence type="ECO:0000256" key="7">
    <source>
        <dbReference type="ARBA" id="ARBA00023152"/>
    </source>
</evidence>
<comment type="caution">
    <text evidence="11">The sequence shown here is derived from an EMBL/GenBank/DDBJ whole genome shotgun (WGS) entry which is preliminary data.</text>
</comment>
<dbReference type="CDD" id="cd00311">
    <property type="entry name" value="TIM"/>
    <property type="match status" value="1"/>
</dbReference>
<dbReference type="GO" id="GO:0004807">
    <property type="term" value="F:triose-phosphate isomerase activity"/>
    <property type="evidence" value="ECO:0007669"/>
    <property type="project" value="UniProtKB-UniRule"/>
</dbReference>
<feature type="binding site" evidence="9">
    <location>
        <begin position="234"/>
        <end position="235"/>
    </location>
    <ligand>
        <name>substrate</name>
    </ligand>
</feature>
<evidence type="ECO:0000256" key="6">
    <source>
        <dbReference type="ARBA" id="ARBA00022490"/>
    </source>
</evidence>
<evidence type="ECO:0000256" key="5">
    <source>
        <dbReference type="ARBA" id="ARBA00022432"/>
    </source>
</evidence>
<dbReference type="AlphaFoldDB" id="A0A133XZS0"/>
<dbReference type="PANTHER" id="PTHR21139">
    <property type="entry name" value="TRIOSEPHOSPHATE ISOMERASE"/>
    <property type="match status" value="1"/>
</dbReference>
<dbReference type="PROSITE" id="PS51440">
    <property type="entry name" value="TIM_2"/>
    <property type="match status" value="1"/>
</dbReference>
<dbReference type="PATRIC" id="fig|87541.4.peg.784"/>
<keyword evidence="6 9" id="KW-0963">Cytoplasm</keyword>
<keyword evidence="5 9" id="KW-0312">Gluconeogenesis</keyword>
<feature type="binding site" evidence="9">
    <location>
        <position position="173"/>
    </location>
    <ligand>
        <name>substrate</name>
    </ligand>
</feature>
<dbReference type="SUPFAM" id="SSF51351">
    <property type="entry name" value="Triosephosphate isomerase (TIM)"/>
    <property type="match status" value="1"/>
</dbReference>
<dbReference type="GO" id="GO:0006096">
    <property type="term" value="P:glycolytic process"/>
    <property type="evidence" value="ECO:0007669"/>
    <property type="project" value="UniProtKB-UniRule"/>
</dbReference>
<dbReference type="EC" id="5.3.1.1" evidence="3 9"/>
<dbReference type="InterPro" id="IPR022896">
    <property type="entry name" value="TrioseP_Isoase_bac/euk"/>
</dbReference>
<evidence type="ECO:0000313" key="12">
    <source>
        <dbReference type="Proteomes" id="UP000070422"/>
    </source>
</evidence>
<dbReference type="PANTHER" id="PTHR21139:SF42">
    <property type="entry name" value="TRIOSEPHOSPHATE ISOMERASE"/>
    <property type="match status" value="1"/>
</dbReference>
<evidence type="ECO:0000256" key="2">
    <source>
        <dbReference type="ARBA" id="ARBA00007422"/>
    </source>
</evidence>
<evidence type="ECO:0000256" key="10">
    <source>
        <dbReference type="RuleBase" id="RU363013"/>
    </source>
</evidence>
<dbReference type="UniPathway" id="UPA00109">
    <property type="reaction ID" value="UER00189"/>
</dbReference>
<dbReference type="GO" id="GO:0019563">
    <property type="term" value="P:glycerol catabolic process"/>
    <property type="evidence" value="ECO:0007669"/>
    <property type="project" value="TreeGrafter"/>
</dbReference>
<comment type="function">
    <text evidence="9">Involved in the gluconeogenesis. Catalyzes stereospecifically the conversion of dihydroxyacetone phosphate (DHAP) to D-glyceraldehyde-3-phosphate (G3P).</text>
</comment>
<gene>
    <name evidence="9" type="primary">tpiA</name>
    <name evidence="11" type="ORF">HMPREF3187_00790</name>
</gene>
<keyword evidence="7 9" id="KW-0324">Glycolysis</keyword>
<dbReference type="EMBL" id="LSCQ01000042">
    <property type="protein sequence ID" value="KXB36423.1"/>
    <property type="molecule type" value="Genomic_DNA"/>
</dbReference>
<dbReference type="OrthoDB" id="9809429at2"/>
<comment type="pathway">
    <text evidence="9 10">Carbohydrate biosynthesis; gluconeogenesis.</text>
</comment>
<dbReference type="GO" id="GO:0006094">
    <property type="term" value="P:gluconeogenesis"/>
    <property type="evidence" value="ECO:0007669"/>
    <property type="project" value="UniProtKB-UniRule"/>
</dbReference>
<keyword evidence="8 9" id="KW-0413">Isomerase</keyword>
<evidence type="ECO:0000256" key="3">
    <source>
        <dbReference type="ARBA" id="ARBA00011940"/>
    </source>
</evidence>
<feature type="binding site" evidence="9">
    <location>
        <begin position="9"/>
        <end position="11"/>
    </location>
    <ligand>
        <name>substrate</name>
    </ligand>
</feature>
<feature type="active site" description="Proton acceptor" evidence="9">
    <location>
        <position position="167"/>
    </location>
</feature>
<dbReference type="HAMAP" id="MF_00147_B">
    <property type="entry name" value="TIM_B"/>
    <property type="match status" value="1"/>
</dbReference>